<evidence type="ECO:0000313" key="1">
    <source>
        <dbReference type="EMBL" id="PNH03522.1"/>
    </source>
</evidence>
<organism evidence="1 2">
    <name type="scientific">Tetrabaena socialis</name>
    <dbReference type="NCBI Taxonomy" id="47790"/>
    <lineage>
        <taxon>Eukaryota</taxon>
        <taxon>Viridiplantae</taxon>
        <taxon>Chlorophyta</taxon>
        <taxon>core chlorophytes</taxon>
        <taxon>Chlorophyceae</taxon>
        <taxon>CS clade</taxon>
        <taxon>Chlamydomonadales</taxon>
        <taxon>Tetrabaenaceae</taxon>
        <taxon>Tetrabaena</taxon>
    </lineage>
</organism>
<keyword evidence="2" id="KW-1185">Reference proteome</keyword>
<dbReference type="AlphaFoldDB" id="A0A2J7ZTD8"/>
<proteinExistence type="predicted"/>
<accession>A0A2J7ZTD8</accession>
<dbReference type="Proteomes" id="UP000236333">
    <property type="component" value="Unassembled WGS sequence"/>
</dbReference>
<sequence length="144" mass="14734">MQAVVDGLTAMLGLTRLVLPPPPPPLVSDEAAVAPLQLQVAGLHSALAGTGLWADRPELLAALKQRHLAAMRDALWAASGRDRAWLVRPLSEGQLAVAAGAAHLLPELWGALVGEAVPRVAARAGDRLMQRLRSAAGAAAGGGA</sequence>
<name>A0A2J7ZTD8_9CHLO</name>
<gene>
    <name evidence="1" type="ORF">TSOC_010416</name>
</gene>
<reference evidence="1 2" key="1">
    <citation type="journal article" date="2017" name="Mol. Biol. Evol.">
        <title>The 4-celled Tetrabaena socialis nuclear genome reveals the essential components for genetic control of cell number at the origin of multicellularity in the volvocine lineage.</title>
        <authorList>
            <person name="Featherston J."/>
            <person name="Arakaki Y."/>
            <person name="Hanschen E.R."/>
            <person name="Ferris P.J."/>
            <person name="Michod R.E."/>
            <person name="Olson B.J.S.C."/>
            <person name="Nozaki H."/>
            <person name="Durand P.M."/>
        </authorList>
    </citation>
    <scope>NUCLEOTIDE SEQUENCE [LARGE SCALE GENOMIC DNA]</scope>
    <source>
        <strain evidence="1 2">NIES-571</strain>
    </source>
</reference>
<dbReference type="OrthoDB" id="549150at2759"/>
<evidence type="ECO:0000313" key="2">
    <source>
        <dbReference type="Proteomes" id="UP000236333"/>
    </source>
</evidence>
<comment type="caution">
    <text evidence="1">The sequence shown here is derived from an EMBL/GenBank/DDBJ whole genome shotgun (WGS) entry which is preliminary data.</text>
</comment>
<protein>
    <submittedName>
        <fullName evidence="1">Uncharacterized protein</fullName>
    </submittedName>
</protein>
<dbReference type="EMBL" id="PGGS01000493">
    <property type="protein sequence ID" value="PNH03522.1"/>
    <property type="molecule type" value="Genomic_DNA"/>
</dbReference>